<accession>A0ABR2CXS6</accession>
<dbReference type="Proteomes" id="UP001472677">
    <property type="component" value="Unassembled WGS sequence"/>
</dbReference>
<reference evidence="1 2" key="1">
    <citation type="journal article" date="2024" name="G3 (Bethesda)">
        <title>Genome assembly of Hibiscus sabdariffa L. provides insights into metabolisms of medicinal natural products.</title>
        <authorList>
            <person name="Kim T."/>
        </authorList>
    </citation>
    <scope>NUCLEOTIDE SEQUENCE [LARGE SCALE GENOMIC DNA]</scope>
    <source>
        <strain evidence="1">TK-2024</strain>
        <tissue evidence="1">Old leaves</tissue>
    </source>
</reference>
<proteinExistence type="predicted"/>
<name>A0ABR2CXS6_9ROSI</name>
<dbReference type="EMBL" id="JBBPBM010000041">
    <property type="protein sequence ID" value="KAK8525031.1"/>
    <property type="molecule type" value="Genomic_DNA"/>
</dbReference>
<protein>
    <submittedName>
        <fullName evidence="1">Uncharacterized protein</fullName>
    </submittedName>
</protein>
<sequence length="180" mass="20421">MFDPQPNNQCQHGTCQGDLLWKVELAVKQLLKPLNWVHGWLSRTRTLVPEAEAEKLLEDGSLEKSKLSRRLLFQNCMSSCEYGKKVAKMLAEVKDHIGGGEFETVAEAESIFYEAWSTRINKFSTTPPIPVDIVIWVVVSKDHSVEKVQNKIDEKIRFSDGSRKNKPVEQKATSISCSMK</sequence>
<comment type="caution">
    <text evidence="1">The sequence shown here is derived from an EMBL/GenBank/DDBJ whole genome shotgun (WGS) entry which is preliminary data.</text>
</comment>
<evidence type="ECO:0000313" key="1">
    <source>
        <dbReference type="EMBL" id="KAK8525031.1"/>
    </source>
</evidence>
<organism evidence="1 2">
    <name type="scientific">Hibiscus sabdariffa</name>
    <name type="common">roselle</name>
    <dbReference type="NCBI Taxonomy" id="183260"/>
    <lineage>
        <taxon>Eukaryota</taxon>
        <taxon>Viridiplantae</taxon>
        <taxon>Streptophyta</taxon>
        <taxon>Embryophyta</taxon>
        <taxon>Tracheophyta</taxon>
        <taxon>Spermatophyta</taxon>
        <taxon>Magnoliopsida</taxon>
        <taxon>eudicotyledons</taxon>
        <taxon>Gunneridae</taxon>
        <taxon>Pentapetalae</taxon>
        <taxon>rosids</taxon>
        <taxon>malvids</taxon>
        <taxon>Malvales</taxon>
        <taxon>Malvaceae</taxon>
        <taxon>Malvoideae</taxon>
        <taxon>Hibiscus</taxon>
    </lineage>
</organism>
<evidence type="ECO:0000313" key="2">
    <source>
        <dbReference type="Proteomes" id="UP001472677"/>
    </source>
</evidence>
<keyword evidence="2" id="KW-1185">Reference proteome</keyword>
<gene>
    <name evidence="1" type="ORF">V6N12_029879</name>
</gene>